<gene>
    <name evidence="1" type="ORF">EB1_09830</name>
</gene>
<comment type="caution">
    <text evidence="1">The sequence shown here is derived from an EMBL/GenBank/DDBJ whole genome shotgun (WGS) entry which is preliminary data.</text>
</comment>
<protein>
    <submittedName>
        <fullName evidence="1">Uncharacterized protein</fullName>
    </submittedName>
</protein>
<proteinExistence type="predicted"/>
<keyword evidence="2" id="KW-1185">Reference proteome</keyword>
<evidence type="ECO:0000313" key="1">
    <source>
        <dbReference type="EMBL" id="GEM51193.1"/>
    </source>
</evidence>
<dbReference type="Proteomes" id="UP000321245">
    <property type="component" value="Unassembled WGS sequence"/>
</dbReference>
<dbReference type="EMBL" id="BJXC01000005">
    <property type="protein sequence ID" value="GEM51193.1"/>
    <property type="molecule type" value="Genomic_DNA"/>
</dbReference>
<dbReference type="OrthoDB" id="8617543at2"/>
<reference evidence="1 2" key="1">
    <citation type="submission" date="2019-07" db="EMBL/GenBank/DDBJ databases">
        <title>Whole genome shotgun sequence of Empedobacter brevis NBRC 14943.</title>
        <authorList>
            <person name="Hosoyama A."/>
            <person name="Uohara A."/>
            <person name="Ohji S."/>
            <person name="Ichikawa N."/>
        </authorList>
    </citation>
    <scope>NUCLEOTIDE SEQUENCE [LARGE SCALE GENOMIC DNA]</scope>
    <source>
        <strain evidence="1 2">NBRC 14943</strain>
    </source>
</reference>
<accession>A0A511NEF9</accession>
<sequence>MNWTPISLEELTIIIETSVAVMDAEVLSFWNSVKIIPEKRKAPFYGGDDFFWIVGKIGRFIIYYNDIEEGFNISRENKPHQIDIEAAEQDELHFALLKLLKIYET</sequence>
<organism evidence="1 2">
    <name type="scientific">Empedobacter brevis NBRC 14943 = ATCC 43319</name>
    <dbReference type="NCBI Taxonomy" id="1218108"/>
    <lineage>
        <taxon>Bacteria</taxon>
        <taxon>Pseudomonadati</taxon>
        <taxon>Bacteroidota</taxon>
        <taxon>Flavobacteriia</taxon>
        <taxon>Flavobacteriales</taxon>
        <taxon>Weeksellaceae</taxon>
        <taxon>Empedobacter</taxon>
    </lineage>
</organism>
<dbReference type="GeneID" id="84650093"/>
<evidence type="ECO:0000313" key="2">
    <source>
        <dbReference type="Proteomes" id="UP000321245"/>
    </source>
</evidence>
<dbReference type="RefSeq" id="WP_019975418.1">
    <property type="nucleotide sequence ID" value="NZ_BJXC01000005.1"/>
</dbReference>
<dbReference type="AlphaFoldDB" id="A0A511NEF9"/>
<dbReference type="STRING" id="1218108.GCA_000382425_01930"/>
<name>A0A511NEF9_9FLAO</name>